<feature type="domain" description="ATP-grasp" evidence="5">
    <location>
        <begin position="104"/>
        <end position="290"/>
    </location>
</feature>
<sequence length="295" mass="32715">MSENCWIVYNGSLSQKKFISYAEWMAAAASQAGIRAELVPNNEILTVFQSGRCTLTGQKSGSLPDFVLFGDKDVLLARQLERMNVPVFNSSSSIEVCDSKTLMYEQLALQGIPFPKTMSSPKLFTPDHNERHIEMYMHEFTFPMIVKEAYGSFGQQVYLVHSKNELQEKIRELDGVEYVVQEFISESNGRDIRINVIGGEPVASMIRRSVSDFRANITSGGTAENYSPTAEEKALAVAAARAVGTDFAGVDLLFTKEGPTVCEVNSNAHIESIFHCTGINVADYMLSYIKEIVYG</sequence>
<evidence type="ECO:0000256" key="4">
    <source>
        <dbReference type="PROSITE-ProRule" id="PRU00409"/>
    </source>
</evidence>
<dbReference type="InterPro" id="IPR011761">
    <property type="entry name" value="ATP-grasp"/>
</dbReference>
<gene>
    <name evidence="6" type="ORF">ACFQPF_06180</name>
</gene>
<protein>
    <submittedName>
        <fullName evidence="6">RimK family alpha-L-glutamate ligase</fullName>
    </submittedName>
</protein>
<dbReference type="PANTHER" id="PTHR21621">
    <property type="entry name" value="RIBOSOMAL PROTEIN S6 MODIFICATION PROTEIN"/>
    <property type="match status" value="1"/>
</dbReference>
<keyword evidence="1" id="KW-0479">Metal-binding</keyword>
<keyword evidence="7" id="KW-1185">Reference proteome</keyword>
<dbReference type="RefSeq" id="WP_379747654.1">
    <property type="nucleotide sequence ID" value="NZ_JBHTCP010000012.1"/>
</dbReference>
<comment type="caution">
    <text evidence="6">The sequence shown here is derived from an EMBL/GenBank/DDBJ whole genome shotgun (WGS) entry which is preliminary data.</text>
</comment>
<evidence type="ECO:0000256" key="1">
    <source>
        <dbReference type="ARBA" id="ARBA00022723"/>
    </source>
</evidence>
<keyword evidence="6" id="KW-0436">Ligase</keyword>
<evidence type="ECO:0000313" key="6">
    <source>
        <dbReference type="EMBL" id="MFC7371257.1"/>
    </source>
</evidence>
<keyword evidence="2 4" id="KW-0547">Nucleotide-binding</keyword>
<evidence type="ECO:0000259" key="5">
    <source>
        <dbReference type="PROSITE" id="PS50975"/>
    </source>
</evidence>
<evidence type="ECO:0000256" key="3">
    <source>
        <dbReference type="ARBA" id="ARBA00022840"/>
    </source>
</evidence>
<dbReference type="InterPro" id="IPR004666">
    <property type="entry name" value="Rp_bS6_RimK/Lys_biosynth_LsyX"/>
</dbReference>
<evidence type="ECO:0000256" key="2">
    <source>
        <dbReference type="ARBA" id="ARBA00022741"/>
    </source>
</evidence>
<dbReference type="NCBIfam" id="TIGR00768">
    <property type="entry name" value="rimK_fam"/>
    <property type="match status" value="1"/>
</dbReference>
<dbReference type="Proteomes" id="UP001596549">
    <property type="component" value="Unassembled WGS sequence"/>
</dbReference>
<keyword evidence="3 4" id="KW-0067">ATP-binding</keyword>
<dbReference type="EMBL" id="JBHTCP010000012">
    <property type="protein sequence ID" value="MFC7371257.1"/>
    <property type="molecule type" value="Genomic_DNA"/>
</dbReference>
<dbReference type="GO" id="GO:0016874">
    <property type="term" value="F:ligase activity"/>
    <property type="evidence" value="ECO:0007669"/>
    <property type="project" value="UniProtKB-KW"/>
</dbReference>
<dbReference type="PROSITE" id="PS50975">
    <property type="entry name" value="ATP_GRASP"/>
    <property type="match status" value="1"/>
</dbReference>
<evidence type="ECO:0000313" key="7">
    <source>
        <dbReference type="Proteomes" id="UP001596549"/>
    </source>
</evidence>
<dbReference type="Gene3D" id="3.30.1490.20">
    <property type="entry name" value="ATP-grasp fold, A domain"/>
    <property type="match status" value="1"/>
</dbReference>
<reference evidence="7" key="1">
    <citation type="journal article" date="2019" name="Int. J. Syst. Evol. Microbiol.">
        <title>The Global Catalogue of Microorganisms (GCM) 10K type strain sequencing project: providing services to taxonomists for standard genome sequencing and annotation.</title>
        <authorList>
            <consortium name="The Broad Institute Genomics Platform"/>
            <consortium name="The Broad Institute Genome Sequencing Center for Infectious Disease"/>
            <person name="Wu L."/>
            <person name="Ma J."/>
        </authorList>
    </citation>
    <scope>NUCLEOTIDE SEQUENCE [LARGE SCALE GENOMIC DNA]</scope>
    <source>
        <strain evidence="7">NBRC 106396</strain>
    </source>
</reference>
<proteinExistence type="predicted"/>
<dbReference type="SUPFAM" id="SSF56059">
    <property type="entry name" value="Glutathione synthetase ATP-binding domain-like"/>
    <property type="match status" value="1"/>
</dbReference>
<dbReference type="PANTHER" id="PTHR21621:SF2">
    <property type="entry name" value="COENZYME GAMMA-F420-2:ALPHA-L-GLUTAMATE LIGASE"/>
    <property type="match status" value="1"/>
</dbReference>
<dbReference type="Pfam" id="PF08443">
    <property type="entry name" value="RimK"/>
    <property type="match status" value="1"/>
</dbReference>
<dbReference type="InterPro" id="IPR013651">
    <property type="entry name" value="ATP-grasp_RimK-type"/>
</dbReference>
<dbReference type="InterPro" id="IPR013815">
    <property type="entry name" value="ATP_grasp_subdomain_1"/>
</dbReference>
<accession>A0ABW2NPQ6</accession>
<organism evidence="6 7">
    <name type="scientific">Fictibacillus iocasae</name>
    <dbReference type="NCBI Taxonomy" id="2715437"/>
    <lineage>
        <taxon>Bacteria</taxon>
        <taxon>Bacillati</taxon>
        <taxon>Bacillota</taxon>
        <taxon>Bacilli</taxon>
        <taxon>Bacillales</taxon>
        <taxon>Fictibacillaceae</taxon>
        <taxon>Fictibacillus</taxon>
    </lineage>
</organism>
<dbReference type="Gene3D" id="3.40.50.20">
    <property type="match status" value="1"/>
</dbReference>
<name>A0ABW2NPQ6_9BACL</name>
<dbReference type="Gene3D" id="3.30.470.20">
    <property type="entry name" value="ATP-grasp fold, B domain"/>
    <property type="match status" value="1"/>
</dbReference>